<evidence type="ECO:0000313" key="1">
    <source>
        <dbReference type="EMBL" id="CAD1817870.1"/>
    </source>
</evidence>
<proteinExistence type="predicted"/>
<name>A0A6V7NGY6_ANACO</name>
<accession>A0A6V7NGY6</accession>
<dbReference type="AlphaFoldDB" id="A0A6V7NGY6"/>
<dbReference type="EMBL" id="LR862138">
    <property type="protein sequence ID" value="CAD1817870.1"/>
    <property type="molecule type" value="Genomic_DNA"/>
</dbReference>
<gene>
    <name evidence="1" type="ORF">CB5_LOCUS1081</name>
</gene>
<organism evidence="1">
    <name type="scientific">Ananas comosus var. bracteatus</name>
    <name type="common">red pineapple</name>
    <dbReference type="NCBI Taxonomy" id="296719"/>
    <lineage>
        <taxon>Eukaryota</taxon>
        <taxon>Viridiplantae</taxon>
        <taxon>Streptophyta</taxon>
        <taxon>Embryophyta</taxon>
        <taxon>Tracheophyta</taxon>
        <taxon>Spermatophyta</taxon>
        <taxon>Magnoliopsida</taxon>
        <taxon>Liliopsida</taxon>
        <taxon>Poales</taxon>
        <taxon>Bromeliaceae</taxon>
        <taxon>Bromelioideae</taxon>
        <taxon>Ananas</taxon>
    </lineage>
</organism>
<sequence>MGGESATEAEGRVEEEDLRTVDVVRRQSHLGLLWAVGRRHHMAPDDHALRELIEKYESLTAETKAKHNLNMSSYLLSEIQKQQKRLNKIMAADDLLTRWNGRRLDDMTEVELKELLQLLDETILERARRRIAYLYSEKCFDESLESGPCFTPPTPLADEDVNFAHLYGGKRFDESLESSGAETVPCFTYPTTPLADEDDNVTSYYSGKRSNESVESGHAETVPWLTYPTTLLADEDDKFAMMTETCLNHTEIPLIGYFPPKSPRRK</sequence>
<reference evidence="1" key="1">
    <citation type="submission" date="2020-07" db="EMBL/GenBank/DDBJ databases">
        <authorList>
            <person name="Lin J."/>
        </authorList>
    </citation>
    <scope>NUCLEOTIDE SEQUENCE</scope>
</reference>
<protein>
    <submittedName>
        <fullName evidence="1">Uncharacterized protein</fullName>
    </submittedName>
</protein>